<evidence type="ECO:0000313" key="2">
    <source>
        <dbReference type="EMBL" id="MDF4025981.1"/>
    </source>
</evidence>
<keyword evidence="3" id="KW-1185">Reference proteome</keyword>
<evidence type="ECO:0000256" key="1">
    <source>
        <dbReference type="SAM" id="Phobius"/>
    </source>
</evidence>
<dbReference type="Proteomes" id="UP001528850">
    <property type="component" value="Unassembled WGS sequence"/>
</dbReference>
<reference evidence="2 3" key="1">
    <citation type="journal article" date="2024" name="Curr. Microbiol.">
        <title>Luteibacter sahnii sp. nov., A Novel Yellow-Colored Xanthomonadin Pigment Producing Probiotic Bacterium from Healthy Rice Seed Microbiome.</title>
        <authorList>
            <person name="Jaiswal G."/>
            <person name="Rana R."/>
            <person name="Nayak P.K."/>
            <person name="Chouhan R."/>
            <person name="Gandhi S.G."/>
            <person name="Patel H.K."/>
            <person name="Patil P.B."/>
        </authorList>
    </citation>
    <scope>NUCLEOTIDE SEQUENCE [LARGE SCALE GENOMIC DNA]</scope>
    <source>
        <strain evidence="2 3">PPL201</strain>
    </source>
</reference>
<dbReference type="InterPro" id="IPR021762">
    <property type="entry name" value="DUF3325"/>
</dbReference>
<dbReference type="EMBL" id="JARJJS010000003">
    <property type="protein sequence ID" value="MDF4025981.1"/>
    <property type="molecule type" value="Genomic_DNA"/>
</dbReference>
<proteinExistence type="predicted"/>
<protein>
    <submittedName>
        <fullName evidence="2">DUF3325 domain-containing protein</fullName>
    </submittedName>
</protein>
<keyword evidence="1" id="KW-0472">Membrane</keyword>
<keyword evidence="1" id="KW-0812">Transmembrane</keyword>
<accession>A0ABT6BCW4</accession>
<keyword evidence="1" id="KW-1133">Transmembrane helix</keyword>
<dbReference type="Pfam" id="PF11804">
    <property type="entry name" value="DUF3325"/>
    <property type="match status" value="1"/>
</dbReference>
<gene>
    <name evidence="2" type="ORF">P3W24_13465</name>
</gene>
<evidence type="ECO:0000313" key="3">
    <source>
        <dbReference type="Proteomes" id="UP001528850"/>
    </source>
</evidence>
<sequence length="90" mass="9385">MMPLCLLTAIAGFTALCLGMGRHQRDVLGTSLSARASRRLKALGWTGLTASFVLAIVRDGPALGSVYALGELTLSALTVALVASRLASRR</sequence>
<organism evidence="2 3">
    <name type="scientific">Luteibacter sahnii</name>
    <dbReference type="NCBI Taxonomy" id="3021977"/>
    <lineage>
        <taxon>Bacteria</taxon>
        <taxon>Pseudomonadati</taxon>
        <taxon>Pseudomonadota</taxon>
        <taxon>Gammaproteobacteria</taxon>
        <taxon>Lysobacterales</taxon>
        <taxon>Rhodanobacteraceae</taxon>
        <taxon>Luteibacter</taxon>
    </lineage>
</organism>
<name>A0ABT6BCW4_9GAMM</name>
<feature type="transmembrane region" description="Helical" evidence="1">
    <location>
        <begin position="60"/>
        <end position="83"/>
    </location>
</feature>
<comment type="caution">
    <text evidence="2">The sequence shown here is derived from an EMBL/GenBank/DDBJ whole genome shotgun (WGS) entry which is preliminary data.</text>
</comment>